<evidence type="ECO:0000256" key="1">
    <source>
        <dbReference type="SAM" id="Phobius"/>
    </source>
</evidence>
<dbReference type="Proteomes" id="UP000237222">
    <property type="component" value="Unassembled WGS sequence"/>
</dbReference>
<keyword evidence="1" id="KW-1133">Transmembrane helix</keyword>
<feature type="transmembrane region" description="Helical" evidence="1">
    <location>
        <begin position="84"/>
        <end position="104"/>
    </location>
</feature>
<dbReference type="InterPro" id="IPR026268">
    <property type="entry name" value="RseC"/>
</dbReference>
<evidence type="ECO:0000313" key="3">
    <source>
        <dbReference type="Proteomes" id="UP000237222"/>
    </source>
</evidence>
<dbReference type="Pfam" id="PF04246">
    <property type="entry name" value="RseC_MucC"/>
    <property type="match status" value="1"/>
</dbReference>
<dbReference type="EMBL" id="PQGG01000019">
    <property type="protein sequence ID" value="POP53225.1"/>
    <property type="molecule type" value="Genomic_DNA"/>
</dbReference>
<protein>
    <submittedName>
        <fullName evidence="2">Sigma E positive regulator RseC/MucC</fullName>
    </submittedName>
</protein>
<keyword evidence="1" id="KW-0812">Transmembrane</keyword>
<dbReference type="InterPro" id="IPR007359">
    <property type="entry name" value="SigmaE_reg_RseC_MucC"/>
</dbReference>
<comment type="caution">
    <text evidence="2">The sequence shown here is derived from an EMBL/GenBank/DDBJ whole genome shotgun (WGS) entry which is preliminary data.</text>
</comment>
<sequence length="170" mass="17848">MIKLGPTVITETGRVVGVEDNALWVETIRRSTCGSCSAQKGCGQGLMNKATDGRRNQLRVLLGSQSAENFHINDEVEISIPERALIGGAMMVYLLPLITMIVGMGAASQYAVGDVAAAVGALLGFMLGMALVRLHAAYIQNKPAFQATVVAKSPSALINSIAINAAPYSE</sequence>
<accession>A0A2S4HGV5</accession>
<gene>
    <name evidence="2" type="ORF">C0068_09075</name>
</gene>
<dbReference type="PANTHER" id="PTHR35867:SF1">
    <property type="entry name" value="PROTEIN RSEC"/>
    <property type="match status" value="1"/>
</dbReference>
<keyword evidence="1" id="KW-0472">Membrane</keyword>
<dbReference type="PANTHER" id="PTHR35867">
    <property type="entry name" value="PROTEIN RSEC"/>
    <property type="match status" value="1"/>
</dbReference>
<feature type="transmembrane region" description="Helical" evidence="1">
    <location>
        <begin position="110"/>
        <end position="132"/>
    </location>
</feature>
<organism evidence="2 3">
    <name type="scientific">Zhongshania marina</name>
    <dbReference type="NCBI Taxonomy" id="2304603"/>
    <lineage>
        <taxon>Bacteria</taxon>
        <taxon>Pseudomonadati</taxon>
        <taxon>Pseudomonadota</taxon>
        <taxon>Gammaproteobacteria</taxon>
        <taxon>Cellvibrionales</taxon>
        <taxon>Spongiibacteraceae</taxon>
        <taxon>Zhongshania</taxon>
    </lineage>
</organism>
<dbReference type="PIRSF" id="PIRSF004923">
    <property type="entry name" value="RseC"/>
    <property type="match status" value="1"/>
</dbReference>
<proteinExistence type="predicted"/>
<name>A0A2S4HGV5_9GAMM</name>
<dbReference type="AlphaFoldDB" id="A0A2S4HGV5"/>
<reference evidence="2" key="1">
    <citation type="submission" date="2018-01" db="EMBL/GenBank/DDBJ databases">
        <authorList>
            <person name="Yu X.-D."/>
        </authorList>
    </citation>
    <scope>NUCLEOTIDE SEQUENCE</scope>
    <source>
        <strain evidence="2">ZX-21</strain>
    </source>
</reference>
<evidence type="ECO:0000313" key="2">
    <source>
        <dbReference type="EMBL" id="POP53225.1"/>
    </source>
</evidence>